<feature type="region of interest" description="Disordered" evidence="1">
    <location>
        <begin position="206"/>
        <end position="249"/>
    </location>
</feature>
<organism evidence="2 3">
    <name type="scientific">Extremus antarcticus</name>
    <dbReference type="NCBI Taxonomy" id="702011"/>
    <lineage>
        <taxon>Eukaryota</taxon>
        <taxon>Fungi</taxon>
        <taxon>Dikarya</taxon>
        <taxon>Ascomycota</taxon>
        <taxon>Pezizomycotina</taxon>
        <taxon>Dothideomycetes</taxon>
        <taxon>Dothideomycetidae</taxon>
        <taxon>Mycosphaerellales</taxon>
        <taxon>Extremaceae</taxon>
        <taxon>Extremus</taxon>
    </lineage>
</organism>
<feature type="compositionally biased region" description="Acidic residues" evidence="1">
    <location>
        <begin position="660"/>
        <end position="674"/>
    </location>
</feature>
<name>A0AAJ0G9N2_9PEZI</name>
<dbReference type="AlphaFoldDB" id="A0AAJ0G9N2"/>
<sequence length="825" mass="90068">MLSPAQEQPQRKSSGRMYNSMFKRWKTKKQEATSPVQSAEGLRESNLLDNASMMPRASDVTAADQSTRSKVRRDIQSHIPDWIDDVVHAQLVQIAERLATEARGPAVEDPWTPTLPESEEGRMAEASRVSQEEQLWEDERPGSAPSTIRDQTYDDSGETILPRRSSVSAPSTRSLLLYAGARSLISPVEPFERPYSAIAEVEHADRHSRNLSSSSGDSMSHGAGTSVYSKRSSVTSPGTSTENRISDQLSHRMTWKDIATRTGPIKKPVQAGLLKKVNTHLAKPSTTYSIMSPVNAGVFDEVKLHVSKPSTSYSILSPVLAGVFDDPRASINKPLPPDPRRQMEAKRTTFFVVGEAVHSPRTDGMPALTPRAETLRSPLGKGSPKPGRKTETLRGPANEHPSPSTPGSEKLLSPVPELPSTPVSATAPQDMAAKQFARLSRPFMEPIYDLDFSDAPSSVGDSEGDRNCMSPDLTEKIVVLPEDEAAEAIEIRIASPVPSIRASEIVEDNAEAFTQDEHNNSTPDQLDNMTSITAQEHHDDRAPAQTEGQAEINAPHTEANLAPDHVDDETEVATQEQRGDATPDQVLEEVTRASVDDTAMAPERAATPIVTQKTKELEELVAMDDVSSDYADSEVDMEERTQEREALTPTPTFPVHDSDPIEEESAPEAEDVENEALRQEREALTPTPSHPYRDSEVEDQEPAADAEEEADDNASVTLSQAEDELMAQLCLDTSHKFMRPESWLADSPTLGSPTFNPPAVSPTNNTPAVPVLRVDSAQATTPVTDAATPVTDATTPVTEEQAAALKKKTQSYYEFLWSPDGWYVA</sequence>
<comment type="caution">
    <text evidence="2">The sequence shown here is derived from an EMBL/GenBank/DDBJ whole genome shotgun (WGS) entry which is preliminary data.</text>
</comment>
<feature type="compositionally biased region" description="Polar residues" evidence="1">
    <location>
        <begin position="1"/>
        <end position="12"/>
    </location>
</feature>
<dbReference type="EMBL" id="JAWDJX010000039">
    <property type="protein sequence ID" value="KAK3049482.1"/>
    <property type="molecule type" value="Genomic_DNA"/>
</dbReference>
<accession>A0AAJ0G9N2</accession>
<evidence type="ECO:0000313" key="3">
    <source>
        <dbReference type="Proteomes" id="UP001271007"/>
    </source>
</evidence>
<feature type="region of interest" description="Disordered" evidence="1">
    <location>
        <begin position="104"/>
        <end position="166"/>
    </location>
</feature>
<evidence type="ECO:0000313" key="2">
    <source>
        <dbReference type="EMBL" id="KAK3049482.1"/>
    </source>
</evidence>
<reference evidence="2" key="1">
    <citation type="submission" date="2023-04" db="EMBL/GenBank/DDBJ databases">
        <title>Black Yeasts Isolated from many extreme environments.</title>
        <authorList>
            <person name="Coleine C."/>
            <person name="Stajich J.E."/>
            <person name="Selbmann L."/>
        </authorList>
    </citation>
    <scope>NUCLEOTIDE SEQUENCE</scope>
    <source>
        <strain evidence="2">CCFEE 5312</strain>
    </source>
</reference>
<keyword evidence="3" id="KW-1185">Reference proteome</keyword>
<feature type="region of interest" description="Disordered" evidence="1">
    <location>
        <begin position="1"/>
        <end position="69"/>
    </location>
</feature>
<feature type="compositionally biased region" description="Low complexity" evidence="1">
    <location>
        <begin position="210"/>
        <end position="220"/>
    </location>
</feature>
<proteinExistence type="predicted"/>
<protein>
    <submittedName>
        <fullName evidence="2">Uncharacterized protein</fullName>
    </submittedName>
</protein>
<feature type="compositionally biased region" description="Acidic residues" evidence="1">
    <location>
        <begin position="696"/>
        <end position="712"/>
    </location>
</feature>
<feature type="region of interest" description="Disordered" evidence="1">
    <location>
        <begin position="559"/>
        <end position="715"/>
    </location>
</feature>
<dbReference type="Proteomes" id="UP001271007">
    <property type="component" value="Unassembled WGS sequence"/>
</dbReference>
<evidence type="ECO:0000256" key="1">
    <source>
        <dbReference type="SAM" id="MobiDB-lite"/>
    </source>
</evidence>
<gene>
    <name evidence="2" type="ORF">LTR09_009149</name>
</gene>
<feature type="compositionally biased region" description="Polar residues" evidence="1">
    <location>
        <begin position="226"/>
        <end position="248"/>
    </location>
</feature>
<feature type="region of interest" description="Disordered" evidence="1">
    <location>
        <begin position="354"/>
        <end position="428"/>
    </location>
</feature>